<dbReference type="Proteomes" id="UP000622610">
    <property type="component" value="Unassembled WGS sequence"/>
</dbReference>
<reference evidence="3" key="1">
    <citation type="journal article" date="2014" name="Int. J. Syst. Evol. Microbiol.">
        <title>Complete genome sequence of Corynebacterium casei LMG S-19264T (=DSM 44701T), isolated from a smear-ripened cheese.</title>
        <authorList>
            <consortium name="US DOE Joint Genome Institute (JGI-PGF)"/>
            <person name="Walter F."/>
            <person name="Albersmeier A."/>
            <person name="Kalinowski J."/>
            <person name="Ruckert C."/>
        </authorList>
    </citation>
    <scope>NUCLEOTIDE SEQUENCE</scope>
    <source>
        <strain evidence="3">CCM 8433</strain>
    </source>
</reference>
<dbReference type="InterPro" id="IPR029058">
    <property type="entry name" value="AB_hydrolase_fold"/>
</dbReference>
<accession>A0A917JH41</accession>
<sequence length="245" mass="26950">MQTKQRSKYKKIIIGIVSILGILFVGSWLVLQTKMHQPSIQAQRVSESAKEEKHYTFYSGGNKESIGLIFYPGGLVDPASYSLWAQQVAQAGYDVYVVHFPLNLAVLAPNRAEEIQAAHPQKRFVLAGHSLGGVMASRYLVSNADAIEGMVFLASYPDQKGALNTLEVPVLSITGTNDGVLNAEAYESAKQYLPSDTRYEVIKGGNHAGFGSYGKQKGDHQATISNDEQQAAIRQQLIQWLEQFD</sequence>
<feature type="domain" description="Alpha/beta hydrolase fold-5" evidence="2">
    <location>
        <begin position="67"/>
        <end position="230"/>
    </location>
</feature>
<dbReference type="GO" id="GO:0016787">
    <property type="term" value="F:hydrolase activity"/>
    <property type="evidence" value="ECO:0007669"/>
    <property type="project" value="InterPro"/>
</dbReference>
<comment type="caution">
    <text evidence="3">The sequence shown here is derived from an EMBL/GenBank/DDBJ whole genome shotgun (WGS) entry which is preliminary data.</text>
</comment>
<keyword evidence="1" id="KW-0812">Transmembrane</keyword>
<feature type="transmembrane region" description="Helical" evidence="1">
    <location>
        <begin position="12"/>
        <end position="31"/>
    </location>
</feature>
<gene>
    <name evidence="3" type="ORF">GCM10011482_08130</name>
</gene>
<keyword evidence="1" id="KW-0472">Membrane</keyword>
<proteinExistence type="predicted"/>
<dbReference type="AlphaFoldDB" id="A0A917JH41"/>
<evidence type="ECO:0000313" key="4">
    <source>
        <dbReference type="Proteomes" id="UP000622610"/>
    </source>
</evidence>
<dbReference type="Gene3D" id="3.40.50.1820">
    <property type="entry name" value="alpha/beta hydrolase"/>
    <property type="match status" value="1"/>
</dbReference>
<keyword evidence="4" id="KW-1185">Reference proteome</keyword>
<name>A0A917JH41_9ENTE</name>
<evidence type="ECO:0000256" key="1">
    <source>
        <dbReference type="SAM" id="Phobius"/>
    </source>
</evidence>
<evidence type="ECO:0000259" key="2">
    <source>
        <dbReference type="Pfam" id="PF12695"/>
    </source>
</evidence>
<dbReference type="RefSeq" id="WP_188366997.1">
    <property type="nucleotide sequence ID" value="NZ_BMDT01000002.1"/>
</dbReference>
<protein>
    <submittedName>
        <fullName evidence="3">Carboxymethylenebutenolidase</fullName>
    </submittedName>
</protein>
<dbReference type="EMBL" id="BMDT01000002">
    <property type="protein sequence ID" value="GGI65159.1"/>
    <property type="molecule type" value="Genomic_DNA"/>
</dbReference>
<dbReference type="Pfam" id="PF12695">
    <property type="entry name" value="Abhydrolase_5"/>
    <property type="match status" value="1"/>
</dbReference>
<keyword evidence="1" id="KW-1133">Transmembrane helix</keyword>
<evidence type="ECO:0000313" key="3">
    <source>
        <dbReference type="EMBL" id="GGI65159.1"/>
    </source>
</evidence>
<dbReference type="InterPro" id="IPR029059">
    <property type="entry name" value="AB_hydrolase_5"/>
</dbReference>
<reference evidence="3" key="2">
    <citation type="submission" date="2020-09" db="EMBL/GenBank/DDBJ databases">
        <authorList>
            <person name="Sun Q."/>
            <person name="Sedlacek I."/>
        </authorList>
    </citation>
    <scope>NUCLEOTIDE SEQUENCE</scope>
    <source>
        <strain evidence="3">CCM 8433</strain>
    </source>
</reference>
<dbReference type="SUPFAM" id="SSF53474">
    <property type="entry name" value="alpha/beta-Hydrolases"/>
    <property type="match status" value="1"/>
</dbReference>
<organism evidence="3 4">
    <name type="scientific">Enterococcus alcedinis</name>
    <dbReference type="NCBI Taxonomy" id="1274384"/>
    <lineage>
        <taxon>Bacteria</taxon>
        <taxon>Bacillati</taxon>
        <taxon>Bacillota</taxon>
        <taxon>Bacilli</taxon>
        <taxon>Lactobacillales</taxon>
        <taxon>Enterococcaceae</taxon>
        <taxon>Enterococcus</taxon>
    </lineage>
</organism>